<evidence type="ECO:0008006" key="5">
    <source>
        <dbReference type="Google" id="ProtNLM"/>
    </source>
</evidence>
<evidence type="ECO:0000313" key="4">
    <source>
        <dbReference type="Proteomes" id="UP000176974"/>
    </source>
</evidence>
<evidence type="ECO:0000259" key="2">
    <source>
        <dbReference type="Pfam" id="PF17479"/>
    </source>
</evidence>
<evidence type="ECO:0000259" key="1">
    <source>
        <dbReference type="Pfam" id="PF11258"/>
    </source>
</evidence>
<dbReference type="Pfam" id="PF17479">
    <property type="entry name" value="DUF3048_C"/>
    <property type="match status" value="1"/>
</dbReference>
<gene>
    <name evidence="3" type="ORF">A2815_00025</name>
</gene>
<dbReference type="EMBL" id="MHMY01000002">
    <property type="protein sequence ID" value="OGZ35999.1"/>
    <property type="molecule type" value="Genomic_DNA"/>
</dbReference>
<accession>A0A1G2FD53</accession>
<dbReference type="Gene3D" id="3.50.90.10">
    <property type="entry name" value="YerB-like"/>
    <property type="match status" value="1"/>
</dbReference>
<sequence length="345" mass="39363">MNLFDKKIVFFILGTALVFGAFFVWALGGRSIEINKEREIKSEEPVLKYPASPLSGLPCENYHRRPIAVILAEDPVTRPLAGLSEADLVFEMSVITGSITRMMAVYVCGSPFEIGSLRSARHDFIPLAMGLDAVLAHWGGSHYSLDKLNTGIMENIDALKNPFNAFFQKKEIPQPHNGFTSIERLINSAEKLVYRLEGEFEGYPHIEQIIDNRQQIAKALEISYSYPYNIRYQYNSETNSYLRFRADKPETDKNNNKRIEAKVIVIMRAASRQIEGPYYNDVDVEGKGECQIYQNGEVVSCVWQKDKNDPKSKLYFLDESGQEIKFTPGQIWIEIAEPDQKITWQ</sequence>
<organism evidence="3 4">
    <name type="scientific">Candidatus Portnoybacteria bacterium RIFCSPHIGHO2_01_FULL_40_12b</name>
    <dbReference type="NCBI Taxonomy" id="1801994"/>
    <lineage>
        <taxon>Bacteria</taxon>
        <taxon>Candidatus Portnoyibacteriota</taxon>
    </lineage>
</organism>
<dbReference type="Pfam" id="PF11258">
    <property type="entry name" value="DUF3048"/>
    <property type="match status" value="1"/>
</dbReference>
<comment type="caution">
    <text evidence="3">The sequence shown here is derived from an EMBL/GenBank/DDBJ whole genome shotgun (WGS) entry which is preliminary data.</text>
</comment>
<name>A0A1G2FD53_9BACT</name>
<proteinExistence type="predicted"/>
<dbReference type="SUPFAM" id="SSF159774">
    <property type="entry name" value="YerB-like"/>
    <property type="match status" value="1"/>
</dbReference>
<dbReference type="Proteomes" id="UP000176974">
    <property type="component" value="Unassembled WGS sequence"/>
</dbReference>
<protein>
    <recommendedName>
        <fullName evidence="5">DUF3048 domain-containing protein</fullName>
    </recommendedName>
</protein>
<dbReference type="InterPro" id="IPR023158">
    <property type="entry name" value="YerB-like_sf"/>
</dbReference>
<dbReference type="InterPro" id="IPR021416">
    <property type="entry name" value="DUF3048_N"/>
</dbReference>
<feature type="domain" description="DUF3048" evidence="2">
    <location>
        <begin position="222"/>
        <end position="333"/>
    </location>
</feature>
<dbReference type="InterPro" id="IPR035328">
    <property type="entry name" value="DUF3048_C"/>
</dbReference>
<dbReference type="AlphaFoldDB" id="A0A1G2FD53"/>
<reference evidence="3 4" key="1">
    <citation type="journal article" date="2016" name="Nat. Commun.">
        <title>Thousands of microbial genomes shed light on interconnected biogeochemical processes in an aquifer system.</title>
        <authorList>
            <person name="Anantharaman K."/>
            <person name="Brown C.T."/>
            <person name="Hug L.A."/>
            <person name="Sharon I."/>
            <person name="Castelle C.J."/>
            <person name="Probst A.J."/>
            <person name="Thomas B.C."/>
            <person name="Singh A."/>
            <person name="Wilkins M.J."/>
            <person name="Karaoz U."/>
            <person name="Brodie E.L."/>
            <person name="Williams K.H."/>
            <person name="Hubbard S.S."/>
            <person name="Banfield J.F."/>
        </authorList>
    </citation>
    <scope>NUCLEOTIDE SEQUENCE [LARGE SCALE GENOMIC DNA]</scope>
</reference>
<evidence type="ECO:0000313" key="3">
    <source>
        <dbReference type="EMBL" id="OGZ35999.1"/>
    </source>
</evidence>
<feature type="domain" description="DUF3048" evidence="1">
    <location>
        <begin position="55"/>
        <end position="192"/>
    </location>
</feature>